<dbReference type="SUPFAM" id="SSF48452">
    <property type="entry name" value="TPR-like"/>
    <property type="match status" value="1"/>
</dbReference>
<evidence type="ECO:0000313" key="1">
    <source>
        <dbReference type="EMBL" id="QJW83449.1"/>
    </source>
</evidence>
<reference evidence="1 2" key="2">
    <citation type="submission" date="2020-05" db="EMBL/GenBank/DDBJ databases">
        <authorList>
            <person name="Khan S.A."/>
            <person name="Jeon C.O."/>
            <person name="Chun B.H."/>
        </authorList>
    </citation>
    <scope>NUCLEOTIDE SEQUENCE [LARGE SCALE GENOMIC DNA]</scope>
    <source>
        <strain evidence="1 2">H242</strain>
    </source>
</reference>
<sequence>MLWRPYQPVLPQRCERGLAKTEAVAADDRYHRVTRKFVEDLANTSRRRARCLGTKPASFVMDVLWKGRHHEHPSRFRCAAGAGLAASGQGRGDEAVRLFQQASAVAPASGVPHFLIGSEYASRGQVHEAELAFSNAVLLAPGFVLARYQLGLLQFTSQRAAAALLTWEPLLALPADQPLPHFVRGFAALAQDLHREALAHYRAGLACPTDNPALFEDIQRVVDAVQQLAAGAGGEPQAAHVLLSGYARGLH</sequence>
<dbReference type="SMART" id="SM00028">
    <property type="entry name" value="TPR"/>
    <property type="match status" value="3"/>
</dbReference>
<gene>
    <name evidence="1" type="ORF">HK414_02640</name>
</gene>
<dbReference type="InterPro" id="IPR019734">
    <property type="entry name" value="TPR_rpt"/>
</dbReference>
<accession>A0ABX6P1Q6</accession>
<evidence type="ECO:0008006" key="3">
    <source>
        <dbReference type="Google" id="ProtNLM"/>
    </source>
</evidence>
<dbReference type="Gene3D" id="1.25.40.10">
    <property type="entry name" value="Tetratricopeptide repeat domain"/>
    <property type="match status" value="1"/>
</dbReference>
<name>A0ABX6P1Q6_9BURK</name>
<dbReference type="InterPro" id="IPR011990">
    <property type="entry name" value="TPR-like_helical_dom_sf"/>
</dbReference>
<evidence type="ECO:0000313" key="2">
    <source>
        <dbReference type="Proteomes" id="UP000500826"/>
    </source>
</evidence>
<keyword evidence="2" id="KW-1185">Reference proteome</keyword>
<organism evidence="1 2">
    <name type="scientific">Ramlibacter terrae</name>
    <dbReference type="NCBI Taxonomy" id="2732511"/>
    <lineage>
        <taxon>Bacteria</taxon>
        <taxon>Pseudomonadati</taxon>
        <taxon>Pseudomonadota</taxon>
        <taxon>Betaproteobacteria</taxon>
        <taxon>Burkholderiales</taxon>
        <taxon>Comamonadaceae</taxon>
        <taxon>Ramlibacter</taxon>
    </lineage>
</organism>
<protein>
    <recommendedName>
        <fullName evidence="3">Tetratricopeptide repeat protein</fullName>
    </recommendedName>
</protein>
<proteinExistence type="predicted"/>
<dbReference type="Proteomes" id="UP000500826">
    <property type="component" value="Chromosome"/>
</dbReference>
<dbReference type="EMBL" id="CP053418">
    <property type="protein sequence ID" value="QJW83449.1"/>
    <property type="molecule type" value="Genomic_DNA"/>
</dbReference>
<reference evidence="1 2" key="1">
    <citation type="submission" date="2020-05" db="EMBL/GenBank/DDBJ databases">
        <title>Ramlibacter rhizophilus sp. nov., isolated from rhizosphere soil of national flower Mugunghwa from South Korea.</title>
        <authorList>
            <person name="Zheng-Fei Y."/>
            <person name="Huan T."/>
        </authorList>
    </citation>
    <scope>NUCLEOTIDE SEQUENCE [LARGE SCALE GENOMIC DNA]</scope>
    <source>
        <strain evidence="1 2">H242</strain>
    </source>
</reference>